<name>A0A0R3TVN8_RODNA</name>
<organism evidence="4">
    <name type="scientific">Rodentolepis nana</name>
    <name type="common">Dwarf tapeworm</name>
    <name type="synonym">Hymenolepis nana</name>
    <dbReference type="NCBI Taxonomy" id="102285"/>
    <lineage>
        <taxon>Eukaryota</taxon>
        <taxon>Metazoa</taxon>
        <taxon>Spiralia</taxon>
        <taxon>Lophotrochozoa</taxon>
        <taxon>Platyhelminthes</taxon>
        <taxon>Cestoda</taxon>
        <taxon>Eucestoda</taxon>
        <taxon>Cyclophyllidea</taxon>
        <taxon>Hymenolepididae</taxon>
        <taxon>Rodentolepis</taxon>
    </lineage>
</organism>
<reference evidence="2 3" key="2">
    <citation type="submission" date="2018-11" db="EMBL/GenBank/DDBJ databases">
        <authorList>
            <consortium name="Pathogen Informatics"/>
        </authorList>
    </citation>
    <scope>NUCLEOTIDE SEQUENCE [LARGE SCALE GENOMIC DNA]</scope>
</reference>
<reference evidence="4" key="1">
    <citation type="submission" date="2017-02" db="UniProtKB">
        <authorList>
            <consortium name="WormBaseParasite"/>
        </authorList>
    </citation>
    <scope>IDENTIFICATION</scope>
</reference>
<evidence type="ECO:0000256" key="1">
    <source>
        <dbReference type="SAM" id="MobiDB-lite"/>
    </source>
</evidence>
<dbReference type="Proteomes" id="UP000278807">
    <property type="component" value="Unassembled WGS sequence"/>
</dbReference>
<feature type="region of interest" description="Disordered" evidence="1">
    <location>
        <begin position="56"/>
        <end position="85"/>
    </location>
</feature>
<dbReference type="WBParaSite" id="HNAJ_0001189601-mRNA-1">
    <property type="protein sequence ID" value="HNAJ_0001189601-mRNA-1"/>
    <property type="gene ID" value="HNAJ_0001189601"/>
</dbReference>
<sequence length="359" mass="39204">MAPVVGVIDGANTKLSAFKRPLFKADGRRSLIGSLGVRSGRISSTINASTQTIDYLATPPDSKQNRVEASSSSKNQLTNSRPLHDEIDLTSPVTIVSTPFISHNEEGIGENFSKFRGIISHSNESEDMPEGGLTGGVDTNAIPINDSKAPSGFIKGENDNLLHAGAVDFNPALPYCKHQRREDGKKPGEMDVHFFGSEHSNIPGVDLDKSLSSHLPTGSQTPPSHEREVNEATMAIITKDESVLGQSHSHANEVAVNPASRGLFSSSEENEAMETNELALTGGVETPTSSSKKPKKVLERVLREMRDSEGNTFFRVKWQGTRTPEKLSEVEMTEYALGAFKYYRKRISELKRLLGRNKE</sequence>
<dbReference type="AlphaFoldDB" id="A0A0R3TVN8"/>
<evidence type="ECO:0000313" key="2">
    <source>
        <dbReference type="EMBL" id="VDO11613.1"/>
    </source>
</evidence>
<proteinExistence type="predicted"/>
<gene>
    <name evidence="2" type="ORF">HNAJ_LOCUS11885</name>
</gene>
<feature type="compositionally biased region" description="Polar residues" evidence="1">
    <location>
        <begin position="67"/>
        <end position="81"/>
    </location>
</feature>
<keyword evidence="3" id="KW-1185">Reference proteome</keyword>
<accession>A0A0R3TVN8</accession>
<dbReference type="EMBL" id="UZAE01013857">
    <property type="protein sequence ID" value="VDO11613.1"/>
    <property type="molecule type" value="Genomic_DNA"/>
</dbReference>
<protein>
    <submittedName>
        <fullName evidence="4">Chromo domain-containing protein</fullName>
    </submittedName>
</protein>
<dbReference type="OrthoDB" id="1918685at2759"/>
<evidence type="ECO:0000313" key="3">
    <source>
        <dbReference type="Proteomes" id="UP000278807"/>
    </source>
</evidence>
<evidence type="ECO:0000313" key="4">
    <source>
        <dbReference type="WBParaSite" id="HNAJ_0001189601-mRNA-1"/>
    </source>
</evidence>